<dbReference type="InterPro" id="IPR013749">
    <property type="entry name" value="PM/HMP-P_kinase-1"/>
</dbReference>
<dbReference type="Proteomes" id="UP000693970">
    <property type="component" value="Unassembled WGS sequence"/>
</dbReference>
<sequence length="307" mass="33473">MSSSPSPQRVLSIQSHVVHGYVGNKAAVFPLQLLGLDVDFINSVQFSSHTGYDHFPYGQVLNDEQLLNLLEGLEKNQLLENVGYLLTGYIGSTAFLQAVLDVLKTAKRVNPRLQFVCDPVLGDHGKFYVPPELAQVYRDVVIPQADVVTPNQFEVEQLTGIQIKSLDDAKQACAKLHSMGPSIVFLTSVVLEDAPDVISIVASSKTTTSDGTVTSEQWKIDCPKIPGSFTGTGDVTAALLLGHLAKSDNPDVALKTAMEKVINSMYVLIERTYKAQGDSVQSKELQLIKSKDIIENPPTQFTAVRMT</sequence>
<evidence type="ECO:0000313" key="6">
    <source>
        <dbReference type="EMBL" id="KAG7358344.1"/>
    </source>
</evidence>
<dbReference type="PANTHER" id="PTHR10534:SF2">
    <property type="entry name" value="PYRIDOXAL KINASE"/>
    <property type="match status" value="1"/>
</dbReference>
<protein>
    <submittedName>
        <fullName evidence="6">Pyridoxal/pyridoxamine kinase</fullName>
    </submittedName>
</protein>
<dbReference type="CDD" id="cd01173">
    <property type="entry name" value="pyridoxal_pyridoxamine_kinase"/>
    <property type="match status" value="1"/>
</dbReference>
<reference evidence="6" key="2">
    <citation type="submission" date="2021-04" db="EMBL/GenBank/DDBJ databases">
        <authorList>
            <person name="Podell S."/>
        </authorList>
    </citation>
    <scope>NUCLEOTIDE SEQUENCE</scope>
    <source>
        <strain evidence="6">Hildebrandi</strain>
    </source>
</reference>
<evidence type="ECO:0000313" key="7">
    <source>
        <dbReference type="Proteomes" id="UP000693970"/>
    </source>
</evidence>
<dbReference type="AlphaFoldDB" id="A0A9K3LAZ3"/>
<dbReference type="GO" id="GO:0005829">
    <property type="term" value="C:cytosol"/>
    <property type="evidence" value="ECO:0007669"/>
    <property type="project" value="TreeGrafter"/>
</dbReference>
<dbReference type="PANTHER" id="PTHR10534">
    <property type="entry name" value="PYRIDOXAL KINASE"/>
    <property type="match status" value="1"/>
</dbReference>
<keyword evidence="3 6" id="KW-0418">Kinase</keyword>
<evidence type="ECO:0000256" key="1">
    <source>
        <dbReference type="ARBA" id="ARBA00022679"/>
    </source>
</evidence>
<dbReference type="InterPro" id="IPR004625">
    <property type="entry name" value="PyrdxlKinase"/>
</dbReference>
<evidence type="ECO:0000256" key="2">
    <source>
        <dbReference type="ARBA" id="ARBA00022741"/>
    </source>
</evidence>
<keyword evidence="7" id="KW-1185">Reference proteome</keyword>
<name>A0A9K3LAZ3_9STRA</name>
<proteinExistence type="predicted"/>
<dbReference type="GO" id="GO:0005524">
    <property type="term" value="F:ATP binding"/>
    <property type="evidence" value="ECO:0007669"/>
    <property type="project" value="UniProtKB-KW"/>
</dbReference>
<dbReference type="GO" id="GO:0009443">
    <property type="term" value="P:pyridoxal 5'-phosphate salvage"/>
    <property type="evidence" value="ECO:0007669"/>
    <property type="project" value="InterPro"/>
</dbReference>
<dbReference type="GO" id="GO:0008478">
    <property type="term" value="F:pyridoxal kinase activity"/>
    <property type="evidence" value="ECO:0007669"/>
    <property type="project" value="InterPro"/>
</dbReference>
<dbReference type="EMBL" id="JAGRRH010000014">
    <property type="protein sequence ID" value="KAG7358344.1"/>
    <property type="molecule type" value="Genomic_DNA"/>
</dbReference>
<feature type="domain" description="Pyridoxamine kinase/Phosphomethylpyrimidine kinase" evidence="5">
    <location>
        <begin position="87"/>
        <end position="264"/>
    </location>
</feature>
<gene>
    <name evidence="6" type="ORF">IV203_014932</name>
</gene>
<keyword evidence="4" id="KW-0067">ATP-binding</keyword>
<evidence type="ECO:0000259" key="5">
    <source>
        <dbReference type="Pfam" id="PF08543"/>
    </source>
</evidence>
<dbReference type="NCBIfam" id="TIGR00687">
    <property type="entry name" value="pyridox_kin"/>
    <property type="match status" value="1"/>
</dbReference>
<evidence type="ECO:0000256" key="3">
    <source>
        <dbReference type="ARBA" id="ARBA00022777"/>
    </source>
</evidence>
<reference evidence="6" key="1">
    <citation type="journal article" date="2021" name="Sci. Rep.">
        <title>Diploid genomic architecture of Nitzschia inconspicua, an elite biomass production diatom.</title>
        <authorList>
            <person name="Oliver A."/>
            <person name="Podell S."/>
            <person name="Pinowska A."/>
            <person name="Traller J.C."/>
            <person name="Smith S.R."/>
            <person name="McClure R."/>
            <person name="Beliaev A."/>
            <person name="Bohutskyi P."/>
            <person name="Hill E.A."/>
            <person name="Rabines A."/>
            <person name="Zheng H."/>
            <person name="Allen L.Z."/>
            <person name="Kuo A."/>
            <person name="Grigoriev I.V."/>
            <person name="Allen A.E."/>
            <person name="Hazlebeck D."/>
            <person name="Allen E.E."/>
        </authorList>
    </citation>
    <scope>NUCLEOTIDE SEQUENCE</scope>
    <source>
        <strain evidence="6">Hildebrandi</strain>
    </source>
</reference>
<comment type="caution">
    <text evidence="6">The sequence shown here is derived from an EMBL/GenBank/DDBJ whole genome shotgun (WGS) entry which is preliminary data.</text>
</comment>
<accession>A0A9K3LAZ3</accession>
<dbReference type="OrthoDB" id="3689at2759"/>
<evidence type="ECO:0000256" key="4">
    <source>
        <dbReference type="ARBA" id="ARBA00022840"/>
    </source>
</evidence>
<keyword evidence="1" id="KW-0808">Transferase</keyword>
<keyword evidence="2" id="KW-0547">Nucleotide-binding</keyword>
<organism evidence="6 7">
    <name type="scientific">Nitzschia inconspicua</name>
    <dbReference type="NCBI Taxonomy" id="303405"/>
    <lineage>
        <taxon>Eukaryota</taxon>
        <taxon>Sar</taxon>
        <taxon>Stramenopiles</taxon>
        <taxon>Ochrophyta</taxon>
        <taxon>Bacillariophyta</taxon>
        <taxon>Bacillariophyceae</taxon>
        <taxon>Bacillariophycidae</taxon>
        <taxon>Bacillariales</taxon>
        <taxon>Bacillariaceae</taxon>
        <taxon>Nitzschia</taxon>
    </lineage>
</organism>
<dbReference type="Pfam" id="PF08543">
    <property type="entry name" value="Phos_pyr_kin"/>
    <property type="match status" value="1"/>
</dbReference>